<dbReference type="Gene3D" id="3.30.230.10">
    <property type="match status" value="1"/>
</dbReference>
<evidence type="ECO:0000256" key="7">
    <source>
        <dbReference type="NCBIfam" id="TIGR00188"/>
    </source>
</evidence>
<keyword evidence="1 6" id="KW-0819">tRNA processing</keyword>
<keyword evidence="4 6" id="KW-0378">Hydrolase</keyword>
<comment type="function">
    <text evidence="6">RNaseP catalyzes the removal of the 5'-leader sequence from pre-tRNA to produce the mature 5'-terminus. It can also cleave other RNA substrates such as 4.5S RNA. The protein component plays an auxiliary but essential role in vivo by binding to the 5'-leader sequence and broadening the substrate specificity of the ribozyme.</text>
</comment>
<dbReference type="HAMAP" id="MF_00227">
    <property type="entry name" value="RNase_P"/>
    <property type="match status" value="1"/>
</dbReference>
<evidence type="ECO:0000313" key="10">
    <source>
        <dbReference type="Proteomes" id="UP001162318"/>
    </source>
</evidence>
<dbReference type="Pfam" id="PF00825">
    <property type="entry name" value="Ribonuclease_P"/>
    <property type="match status" value="1"/>
</dbReference>
<keyword evidence="2 6" id="KW-0540">Nuclease</keyword>
<comment type="caution">
    <text evidence="9">The sequence shown here is derived from an EMBL/GenBank/DDBJ whole genome shotgun (WGS) entry which is preliminary data.</text>
</comment>
<dbReference type="PANTHER" id="PTHR33992">
    <property type="entry name" value="RIBONUCLEASE P PROTEIN COMPONENT"/>
    <property type="match status" value="1"/>
</dbReference>
<dbReference type="EC" id="3.1.26.5" evidence="6 7"/>
<dbReference type="NCBIfam" id="TIGR00188">
    <property type="entry name" value="rnpA"/>
    <property type="match status" value="1"/>
</dbReference>
<sequence length="147" mass="15903">MGKRADFLAANRGRRAPMPGFVLLVRERGDGDPAMRIGITVTKKIGGAVIRNRMKRRFRVLARELLPVHGVAGADHVLIGRAEGVERDFALLRGELEKALGKILTRPEGQGRPPRRKGASPATTNHAKRPSPSDAPAARHLPASGEE</sequence>
<dbReference type="GO" id="GO:0004526">
    <property type="term" value="F:ribonuclease P activity"/>
    <property type="evidence" value="ECO:0007669"/>
    <property type="project" value="UniProtKB-UniRule"/>
</dbReference>
<evidence type="ECO:0000313" key="9">
    <source>
        <dbReference type="EMBL" id="MDH2131850.1"/>
    </source>
</evidence>
<dbReference type="InterPro" id="IPR000100">
    <property type="entry name" value="RNase_P"/>
</dbReference>
<reference evidence="9" key="1">
    <citation type="submission" date="2022-09" db="EMBL/GenBank/DDBJ databases">
        <title>Intensive care unit water sources are persistently colonized with multi-drug resistant bacteria and are the site of extensive horizontal gene transfer of antibiotic resistance genes.</title>
        <authorList>
            <person name="Diorio-Toth L."/>
        </authorList>
    </citation>
    <scope>NUCLEOTIDE SEQUENCE</scope>
    <source>
        <strain evidence="9">GD03659</strain>
    </source>
</reference>
<comment type="catalytic activity">
    <reaction evidence="6">
        <text>Endonucleolytic cleavage of RNA, removing 5'-extranucleotides from tRNA precursor.</text>
        <dbReference type="EC" id="3.1.26.5"/>
    </reaction>
</comment>
<comment type="subunit">
    <text evidence="6">Consists of a catalytic RNA component (M1 or rnpB) and a protein subunit.</text>
</comment>
<dbReference type="EMBL" id="JAOCKX010000014">
    <property type="protein sequence ID" value="MDH2131850.1"/>
    <property type="molecule type" value="Genomic_DNA"/>
</dbReference>
<dbReference type="InterPro" id="IPR020568">
    <property type="entry name" value="Ribosomal_Su5_D2-typ_SF"/>
</dbReference>
<evidence type="ECO:0000256" key="3">
    <source>
        <dbReference type="ARBA" id="ARBA00022759"/>
    </source>
</evidence>
<dbReference type="GO" id="GO:0030677">
    <property type="term" value="C:ribonuclease P complex"/>
    <property type="evidence" value="ECO:0007669"/>
    <property type="project" value="TreeGrafter"/>
</dbReference>
<dbReference type="PANTHER" id="PTHR33992:SF1">
    <property type="entry name" value="RIBONUCLEASE P PROTEIN COMPONENT"/>
    <property type="match status" value="1"/>
</dbReference>
<dbReference type="GO" id="GO:0000049">
    <property type="term" value="F:tRNA binding"/>
    <property type="evidence" value="ECO:0007669"/>
    <property type="project" value="UniProtKB-UniRule"/>
</dbReference>
<accession>A0AA43BB36</accession>
<dbReference type="GO" id="GO:0042781">
    <property type="term" value="F:3'-tRNA processing endoribonuclease activity"/>
    <property type="evidence" value="ECO:0007669"/>
    <property type="project" value="TreeGrafter"/>
</dbReference>
<dbReference type="InterPro" id="IPR014721">
    <property type="entry name" value="Ribsml_uS5_D2-typ_fold_subgr"/>
</dbReference>
<evidence type="ECO:0000256" key="4">
    <source>
        <dbReference type="ARBA" id="ARBA00022801"/>
    </source>
</evidence>
<dbReference type="AlphaFoldDB" id="A0AA43BB36"/>
<dbReference type="SUPFAM" id="SSF54211">
    <property type="entry name" value="Ribosomal protein S5 domain 2-like"/>
    <property type="match status" value="1"/>
</dbReference>
<evidence type="ECO:0000256" key="2">
    <source>
        <dbReference type="ARBA" id="ARBA00022722"/>
    </source>
</evidence>
<dbReference type="RefSeq" id="WP_004210037.1">
    <property type="nucleotide sequence ID" value="NZ_CP139979.1"/>
</dbReference>
<evidence type="ECO:0000256" key="8">
    <source>
        <dbReference type="SAM" id="MobiDB-lite"/>
    </source>
</evidence>
<dbReference type="GO" id="GO:0001682">
    <property type="term" value="P:tRNA 5'-leader removal"/>
    <property type="evidence" value="ECO:0007669"/>
    <property type="project" value="UniProtKB-UniRule"/>
</dbReference>
<evidence type="ECO:0000256" key="6">
    <source>
        <dbReference type="HAMAP-Rule" id="MF_00227"/>
    </source>
</evidence>
<proteinExistence type="inferred from homology"/>
<feature type="region of interest" description="Disordered" evidence="8">
    <location>
        <begin position="102"/>
        <end position="147"/>
    </location>
</feature>
<keyword evidence="5 6" id="KW-0694">RNA-binding</keyword>
<evidence type="ECO:0000256" key="5">
    <source>
        <dbReference type="ARBA" id="ARBA00022884"/>
    </source>
</evidence>
<keyword evidence="3 6" id="KW-0255">Endonuclease</keyword>
<name>A0AA43BB36_SPHYA</name>
<comment type="similarity">
    <text evidence="6">Belongs to the RnpA family.</text>
</comment>
<gene>
    <name evidence="6 9" type="primary">rnpA</name>
    <name evidence="9" type="ORF">N5J77_12020</name>
</gene>
<dbReference type="Proteomes" id="UP001162318">
    <property type="component" value="Unassembled WGS sequence"/>
</dbReference>
<protein>
    <recommendedName>
        <fullName evidence="6 7">Ribonuclease P protein component</fullName>
        <shortName evidence="6">RNase P protein</shortName>
        <shortName evidence="6">RNaseP protein</shortName>
        <ecNumber evidence="6 7">3.1.26.5</ecNumber>
    </recommendedName>
    <alternativeName>
        <fullName evidence="6">Protein C5</fullName>
    </alternativeName>
</protein>
<organism evidence="9 10">
    <name type="scientific">Sphingobium yanoikuyae</name>
    <name type="common">Sphingomonas yanoikuyae</name>
    <dbReference type="NCBI Taxonomy" id="13690"/>
    <lineage>
        <taxon>Bacteria</taxon>
        <taxon>Pseudomonadati</taxon>
        <taxon>Pseudomonadota</taxon>
        <taxon>Alphaproteobacteria</taxon>
        <taxon>Sphingomonadales</taxon>
        <taxon>Sphingomonadaceae</taxon>
        <taxon>Sphingobium</taxon>
    </lineage>
</organism>
<evidence type="ECO:0000256" key="1">
    <source>
        <dbReference type="ARBA" id="ARBA00022694"/>
    </source>
</evidence>